<dbReference type="EMBL" id="JXBC01000003">
    <property type="protein sequence ID" value="KIU11268.1"/>
    <property type="molecule type" value="Genomic_DNA"/>
</dbReference>
<reference evidence="2" key="2">
    <citation type="submission" date="2021-03" db="EMBL/GenBank/DDBJ databases">
        <title>Isolation of Bacillus subtilis from fermented food sample.</title>
        <authorList>
            <person name="Lakshmanan V."/>
            <person name="Athira K."/>
            <person name="Rajagopal K."/>
        </authorList>
    </citation>
    <scope>NUCLEOTIDE SEQUENCE</scope>
    <source>
        <strain evidence="2">S1</strain>
    </source>
</reference>
<dbReference type="PATRIC" id="fig|1423.167.peg.3239"/>
<evidence type="ECO:0000313" key="1">
    <source>
        <dbReference type="EMBL" id="KIU11268.1"/>
    </source>
</evidence>
<dbReference type="AlphaFoldDB" id="A0A063XC70"/>
<evidence type="ECO:0000313" key="4">
    <source>
        <dbReference type="Proteomes" id="UP000032247"/>
    </source>
</evidence>
<evidence type="ECO:0000313" key="2">
    <source>
        <dbReference type="EMBL" id="MBO3795671.1"/>
    </source>
</evidence>
<dbReference type="RefSeq" id="WP_004399431.1">
    <property type="nucleotide sequence ID" value="NZ_AP024621.1"/>
</dbReference>
<dbReference type="Proteomes" id="UP000665181">
    <property type="component" value="Unassembled WGS sequence"/>
</dbReference>
<gene>
    <name evidence="2" type="primary">yodL</name>
    <name evidence="2" type="ORF">J5227_15485</name>
    <name evidence="3" type="ORF">P5633_13605</name>
    <name evidence="1" type="ORF">SC09_Contig24orf00188</name>
</gene>
<protein>
    <submittedName>
        <fullName evidence="2">Shape determination protein YodL</fullName>
    </submittedName>
</protein>
<name>A0A063XC70_BACIU</name>
<reference evidence="3" key="3">
    <citation type="submission" date="2023-03" db="EMBL/GenBank/DDBJ databases">
        <title>Complete genome sequences of 52 Bacillus and Priestia strains isolated from West-African fermentations and 26 reference strains from the DSMZ collection.</title>
        <authorList>
            <person name="Wiedenbein E.S."/>
            <person name="Canoy T.S."/>
            <person name="Hui Y."/>
            <person name="Parkouda C."/>
            <person name="Dawende C."/>
            <person name="Ametefe E."/>
            <person name="Jespersen L."/>
            <person name="Nielsen D.S."/>
        </authorList>
    </citation>
    <scope>NUCLEOTIDE SEQUENCE</scope>
    <source>
        <strain evidence="3">PRO56</strain>
    </source>
</reference>
<reference evidence="1 4" key="1">
    <citation type="submission" date="2014-12" db="EMBL/GenBank/DDBJ databases">
        <title>Comparative genome analysis of Bacillus coagulans HM-08, Clostridium butyricum HM-68, Bacillus subtilis HM-66 and Bacillus licheniformis BL-09.</title>
        <authorList>
            <person name="Zhang H."/>
        </authorList>
    </citation>
    <scope>NUCLEOTIDE SEQUENCE [LARGE SCALE GENOMIC DNA]</scope>
    <source>
        <strain evidence="1 4">HM-66</strain>
    </source>
</reference>
<dbReference type="OMA" id="GWSKINR"/>
<dbReference type="Proteomes" id="UP000032247">
    <property type="component" value="Unassembled WGS sequence"/>
</dbReference>
<dbReference type="Proteomes" id="UP001214898">
    <property type="component" value="Chromosome"/>
</dbReference>
<dbReference type="EMBL" id="JAGFPW010000014">
    <property type="protein sequence ID" value="MBO3795671.1"/>
    <property type="molecule type" value="Genomic_DNA"/>
</dbReference>
<proteinExistence type="predicted"/>
<accession>A0A063XC70</accession>
<dbReference type="STRING" id="483913.AN935_10415"/>
<sequence>MMLSVFKKKSCSYDVTIFQTPRFGEKKGYRAVYRTELNGSDHQDVLKRAFSLFNVFDTVPSDYDARFMATGDVILIDEGRKGKTYYQLLPAGWRKINRLIVQTT</sequence>
<organism evidence="1 4">
    <name type="scientific">Bacillus subtilis</name>
    <dbReference type="NCBI Taxonomy" id="1423"/>
    <lineage>
        <taxon>Bacteria</taxon>
        <taxon>Bacillati</taxon>
        <taxon>Bacillota</taxon>
        <taxon>Bacilli</taxon>
        <taxon>Bacillales</taxon>
        <taxon>Bacillaceae</taxon>
        <taxon>Bacillus</taxon>
    </lineage>
</organism>
<dbReference type="EMBL" id="CP120576">
    <property type="protein sequence ID" value="WEY83455.1"/>
    <property type="molecule type" value="Genomic_DNA"/>
</dbReference>
<evidence type="ECO:0000313" key="3">
    <source>
        <dbReference type="EMBL" id="WEY83455.1"/>
    </source>
</evidence>